<gene>
    <name evidence="1" type="ORF">I4F81_005080</name>
</gene>
<accession>A0ACC3BY97</accession>
<protein>
    <submittedName>
        <fullName evidence="1">Uncharacterized protein</fullName>
    </submittedName>
</protein>
<name>A0ACC3BY97_PYRYE</name>
<evidence type="ECO:0000313" key="2">
    <source>
        <dbReference type="Proteomes" id="UP000798662"/>
    </source>
</evidence>
<comment type="caution">
    <text evidence="1">The sequence shown here is derived from an EMBL/GenBank/DDBJ whole genome shotgun (WGS) entry which is preliminary data.</text>
</comment>
<keyword evidence="2" id="KW-1185">Reference proteome</keyword>
<reference evidence="1" key="1">
    <citation type="submission" date="2019-11" db="EMBL/GenBank/DDBJ databases">
        <title>Nori genome reveals adaptations in red seaweeds to the harsh intertidal environment.</title>
        <authorList>
            <person name="Wang D."/>
            <person name="Mao Y."/>
        </authorList>
    </citation>
    <scope>NUCLEOTIDE SEQUENCE</scope>
    <source>
        <tissue evidence="1">Gametophyte</tissue>
    </source>
</reference>
<dbReference type="EMBL" id="CM020618">
    <property type="protein sequence ID" value="KAK1862512.1"/>
    <property type="molecule type" value="Genomic_DNA"/>
</dbReference>
<sequence length="295" mass="29248">MSMLASCFGFGSRARKSALPFRHDPPPADLGVVGGAAGGLPLPAPPPLGPGNGVGGGGDGGGGGGDRGSNSPYVFAMPPPTGDKPDGSPTTPPATARSRYPDAPEGVGRGGGGERLPLSPSEGTFFASAGVGGGGSRARWLAGAPSAGGEAGGGSAVFSDFGGGLGGGSVVSETRKRDNLRIPRSLRRGGNNPRPAPFPPAPTFLNLSDGTPMSEAALAALAPSPPSASVSSTAAEAAADASAFMKVQRWVREASQCKTLVVIAPTEPITNREDYPGEDVPPPDAEEHRAAGPRR</sequence>
<dbReference type="Proteomes" id="UP000798662">
    <property type="component" value="Chromosome 1"/>
</dbReference>
<proteinExistence type="predicted"/>
<organism evidence="1 2">
    <name type="scientific">Pyropia yezoensis</name>
    <name type="common">Susabi-nori</name>
    <name type="synonym">Porphyra yezoensis</name>
    <dbReference type="NCBI Taxonomy" id="2788"/>
    <lineage>
        <taxon>Eukaryota</taxon>
        <taxon>Rhodophyta</taxon>
        <taxon>Bangiophyceae</taxon>
        <taxon>Bangiales</taxon>
        <taxon>Bangiaceae</taxon>
        <taxon>Pyropia</taxon>
    </lineage>
</organism>
<evidence type="ECO:0000313" key="1">
    <source>
        <dbReference type="EMBL" id="KAK1862512.1"/>
    </source>
</evidence>